<evidence type="ECO:0000256" key="1">
    <source>
        <dbReference type="SAM" id="MobiDB-lite"/>
    </source>
</evidence>
<feature type="domain" description="BTB" evidence="2">
    <location>
        <begin position="154"/>
        <end position="225"/>
    </location>
</feature>
<dbReference type="InterPro" id="IPR000210">
    <property type="entry name" value="BTB/POZ_dom"/>
</dbReference>
<dbReference type="EMBL" id="JACAZI010000009">
    <property type="protein sequence ID" value="KAF7352601.1"/>
    <property type="molecule type" value="Genomic_DNA"/>
</dbReference>
<dbReference type="Gene3D" id="3.30.710.10">
    <property type="entry name" value="Potassium Channel Kv1.1, Chain A"/>
    <property type="match status" value="1"/>
</dbReference>
<dbReference type="Proteomes" id="UP000620124">
    <property type="component" value="Unassembled WGS sequence"/>
</dbReference>
<dbReference type="Pfam" id="PF00651">
    <property type="entry name" value="BTB"/>
    <property type="match status" value="1"/>
</dbReference>
<protein>
    <submittedName>
        <fullName evidence="3">BTB domain-containing protein</fullName>
    </submittedName>
</protein>
<keyword evidence="4" id="KW-1185">Reference proteome</keyword>
<feature type="region of interest" description="Disordered" evidence="1">
    <location>
        <begin position="1"/>
        <end position="38"/>
    </location>
</feature>
<dbReference type="PROSITE" id="PS50097">
    <property type="entry name" value="BTB"/>
    <property type="match status" value="1"/>
</dbReference>
<sequence>MEVDSSSSFSSGEASTSADIRTTRCSTTSHRMPDPDPEKIASLAQTLYESLKALKSSKNKTVSIPVSDFENILARSQQVALLTLAARRSRDDALSLQITDMYNLISSQITNLEFRLGKSFPNAADAEPISNRPPIQTPAPTLLDGIRHSSLYLADGNLIMAAPIEGGTMLFRVHQSILSINSPIFAAMFTLPPPSVNRDVHDGVPFVRMPDDAKDIESLLKVLYNPSELPYKRLDPLTPINVRGTLAMATKYEMEALRERIVTQLQADWPHSLGEWDRLETEICGLEAEHDDDDDYMVDDLYLDERLPEPAAAIRVAADLNVPRILPSAVYHLSRLSTDDDWLELHKTRTTLGLARTARWDLLEAADLKLVLKVRELITKNHSFSALYVQPPKCTAKDDCEDWWIRTALQWRVASDPLKLMKKFVDAQPPGLCKPCWNRNKTTVEECRFDLWEAICSCVSVEDDNE</sequence>
<dbReference type="AlphaFoldDB" id="A0A8H7CYH8"/>
<dbReference type="OrthoDB" id="3218112at2759"/>
<gene>
    <name evidence="3" type="ORF">MVEN_01225600</name>
</gene>
<evidence type="ECO:0000313" key="4">
    <source>
        <dbReference type="Proteomes" id="UP000620124"/>
    </source>
</evidence>
<dbReference type="InterPro" id="IPR011333">
    <property type="entry name" value="SKP1/BTB/POZ_sf"/>
</dbReference>
<dbReference type="SMART" id="SM00225">
    <property type="entry name" value="BTB"/>
    <property type="match status" value="1"/>
</dbReference>
<organism evidence="3 4">
    <name type="scientific">Mycena venus</name>
    <dbReference type="NCBI Taxonomy" id="2733690"/>
    <lineage>
        <taxon>Eukaryota</taxon>
        <taxon>Fungi</taxon>
        <taxon>Dikarya</taxon>
        <taxon>Basidiomycota</taxon>
        <taxon>Agaricomycotina</taxon>
        <taxon>Agaricomycetes</taxon>
        <taxon>Agaricomycetidae</taxon>
        <taxon>Agaricales</taxon>
        <taxon>Marasmiineae</taxon>
        <taxon>Mycenaceae</taxon>
        <taxon>Mycena</taxon>
    </lineage>
</organism>
<feature type="compositionally biased region" description="Low complexity" evidence="1">
    <location>
        <begin position="1"/>
        <end position="17"/>
    </location>
</feature>
<name>A0A8H7CYH8_9AGAR</name>
<dbReference type="SUPFAM" id="SSF54695">
    <property type="entry name" value="POZ domain"/>
    <property type="match status" value="1"/>
</dbReference>
<comment type="caution">
    <text evidence="3">The sequence shown here is derived from an EMBL/GenBank/DDBJ whole genome shotgun (WGS) entry which is preliminary data.</text>
</comment>
<evidence type="ECO:0000313" key="3">
    <source>
        <dbReference type="EMBL" id="KAF7352601.1"/>
    </source>
</evidence>
<proteinExistence type="predicted"/>
<reference evidence="3" key="1">
    <citation type="submission" date="2020-05" db="EMBL/GenBank/DDBJ databases">
        <title>Mycena genomes resolve the evolution of fungal bioluminescence.</title>
        <authorList>
            <person name="Tsai I.J."/>
        </authorList>
    </citation>
    <scope>NUCLEOTIDE SEQUENCE</scope>
    <source>
        <strain evidence="3">CCC161011</strain>
    </source>
</reference>
<evidence type="ECO:0000259" key="2">
    <source>
        <dbReference type="PROSITE" id="PS50097"/>
    </source>
</evidence>
<feature type="compositionally biased region" description="Polar residues" evidence="1">
    <location>
        <begin position="18"/>
        <end position="30"/>
    </location>
</feature>
<accession>A0A8H7CYH8</accession>